<proteinExistence type="predicted"/>
<keyword evidence="2 6" id="KW-0808">Transferase</keyword>
<gene>
    <name evidence="6" type="ORF">MSAN_02100000</name>
</gene>
<dbReference type="SUPFAM" id="SSF46785">
    <property type="entry name" value="Winged helix' DNA-binding domain"/>
    <property type="match status" value="1"/>
</dbReference>
<evidence type="ECO:0000256" key="1">
    <source>
        <dbReference type="ARBA" id="ARBA00022603"/>
    </source>
</evidence>
<dbReference type="GO" id="GO:0008171">
    <property type="term" value="F:O-methyltransferase activity"/>
    <property type="evidence" value="ECO:0007669"/>
    <property type="project" value="InterPro"/>
</dbReference>
<evidence type="ECO:0000259" key="5">
    <source>
        <dbReference type="Pfam" id="PF00891"/>
    </source>
</evidence>
<accession>A0A8H6XHQ2</accession>
<dbReference type="Pfam" id="PF00891">
    <property type="entry name" value="Methyltransf_2"/>
    <property type="match status" value="1"/>
</dbReference>
<dbReference type="SUPFAM" id="SSF53335">
    <property type="entry name" value="S-adenosyl-L-methionine-dependent methyltransferases"/>
    <property type="match status" value="1"/>
</dbReference>
<feature type="domain" description="O-methyltransferase C-terminal" evidence="5">
    <location>
        <begin position="264"/>
        <end position="435"/>
    </location>
</feature>
<evidence type="ECO:0000256" key="3">
    <source>
        <dbReference type="ARBA" id="ARBA00022691"/>
    </source>
</evidence>
<evidence type="ECO:0000313" key="7">
    <source>
        <dbReference type="Proteomes" id="UP000623467"/>
    </source>
</evidence>
<dbReference type="InterPro" id="IPR036390">
    <property type="entry name" value="WH_DNA-bd_sf"/>
</dbReference>
<evidence type="ECO:0000256" key="2">
    <source>
        <dbReference type="ARBA" id="ARBA00022679"/>
    </source>
</evidence>
<dbReference type="PROSITE" id="PS51683">
    <property type="entry name" value="SAM_OMT_II"/>
    <property type="match status" value="1"/>
</dbReference>
<dbReference type="InterPro" id="IPR036388">
    <property type="entry name" value="WH-like_DNA-bd_sf"/>
</dbReference>
<dbReference type="InterPro" id="IPR016461">
    <property type="entry name" value="COMT-like"/>
</dbReference>
<dbReference type="EMBL" id="JACAZH010000029">
    <property type="protein sequence ID" value="KAF7340717.1"/>
    <property type="molecule type" value="Genomic_DNA"/>
</dbReference>
<evidence type="ECO:0000313" key="6">
    <source>
        <dbReference type="EMBL" id="KAF7340717.1"/>
    </source>
</evidence>
<sequence>MIATRASGVPHWSHQIGNKHSLSHRLRRKYLDGSTYSEAHYKSDSDRKSEPVMASSLIELCTLISTSVAAVDARCKALSATYPDLNNPANSEKSESLILDSEIANATAVALAAASQLIASMQYPSRTILDASYGFVISTALGVVTESSTAEIIREAGPQGCHINDIAKKNGMDPLKIARVLRPLATQHIFREVSPNVFAHNRVSTLIDTGKSFEAIQAAPEEKYAGAEGRAALILLNTDETMKAAAYIEDVVLDKVWEASDDELNTPLNRAFGTHVDLFSWYEKPENKKRFKRFGFAMDVSRRLSPPGAILQGFKWSALPDKTLIVDVGGGIGSISLEIAQANPHLRFLIQDKQAVLRESAEHWETELPGALAAGRVSFGEHDFFGPQTVKNADIFLLRFIVHDWSDAYSFKILKHLRDAAQNTTKLIVVEHLLPLVCGEDETYKHIPGAVPDTLPPKPLLPNFGIVNMAPYFVDIQMMALLRGCERTFPHYWDLLMKAGWEIEEVHRPLGSLVTQIVAKPI</sequence>
<reference evidence="6" key="1">
    <citation type="submission" date="2020-05" db="EMBL/GenBank/DDBJ databases">
        <title>Mycena genomes resolve the evolution of fungal bioluminescence.</title>
        <authorList>
            <person name="Tsai I.J."/>
        </authorList>
    </citation>
    <scope>NUCLEOTIDE SEQUENCE</scope>
    <source>
        <strain evidence="6">160909Yilan</strain>
    </source>
</reference>
<dbReference type="Proteomes" id="UP000623467">
    <property type="component" value="Unassembled WGS sequence"/>
</dbReference>
<dbReference type="PANTHER" id="PTHR43712:SF2">
    <property type="entry name" value="O-METHYLTRANSFERASE CICE"/>
    <property type="match status" value="1"/>
</dbReference>
<dbReference type="Gene3D" id="3.40.50.150">
    <property type="entry name" value="Vaccinia Virus protein VP39"/>
    <property type="match status" value="1"/>
</dbReference>
<dbReference type="OrthoDB" id="2410195at2759"/>
<organism evidence="6 7">
    <name type="scientific">Mycena sanguinolenta</name>
    <dbReference type="NCBI Taxonomy" id="230812"/>
    <lineage>
        <taxon>Eukaryota</taxon>
        <taxon>Fungi</taxon>
        <taxon>Dikarya</taxon>
        <taxon>Basidiomycota</taxon>
        <taxon>Agaricomycotina</taxon>
        <taxon>Agaricomycetes</taxon>
        <taxon>Agaricomycetidae</taxon>
        <taxon>Agaricales</taxon>
        <taxon>Marasmiineae</taxon>
        <taxon>Mycenaceae</taxon>
        <taxon>Mycena</taxon>
    </lineage>
</organism>
<dbReference type="AlphaFoldDB" id="A0A8H6XHQ2"/>
<keyword evidence="1 6" id="KW-0489">Methyltransferase</keyword>
<protein>
    <submittedName>
        <fullName evidence="6">Putative S-adenosyl-L-methionine-dependent methyltransferase</fullName>
    </submittedName>
</protein>
<keyword evidence="7" id="KW-1185">Reference proteome</keyword>
<keyword evidence="3" id="KW-0949">S-adenosyl-L-methionine</keyword>
<name>A0A8H6XHQ2_9AGAR</name>
<dbReference type="GO" id="GO:0032259">
    <property type="term" value="P:methylation"/>
    <property type="evidence" value="ECO:0007669"/>
    <property type="project" value="UniProtKB-KW"/>
</dbReference>
<dbReference type="Gene3D" id="1.10.10.10">
    <property type="entry name" value="Winged helix-like DNA-binding domain superfamily/Winged helix DNA-binding domain"/>
    <property type="match status" value="1"/>
</dbReference>
<dbReference type="InterPro" id="IPR001077">
    <property type="entry name" value="COMT_C"/>
</dbReference>
<evidence type="ECO:0000256" key="4">
    <source>
        <dbReference type="SAM" id="MobiDB-lite"/>
    </source>
</evidence>
<comment type="caution">
    <text evidence="6">The sequence shown here is derived from an EMBL/GenBank/DDBJ whole genome shotgun (WGS) entry which is preliminary data.</text>
</comment>
<dbReference type="InterPro" id="IPR029063">
    <property type="entry name" value="SAM-dependent_MTases_sf"/>
</dbReference>
<feature type="region of interest" description="Disordered" evidence="4">
    <location>
        <begin position="1"/>
        <end position="20"/>
    </location>
</feature>
<dbReference type="PANTHER" id="PTHR43712">
    <property type="entry name" value="PUTATIVE (AFU_ORTHOLOGUE AFUA_4G14580)-RELATED"/>
    <property type="match status" value="1"/>
</dbReference>